<proteinExistence type="predicted"/>
<dbReference type="AlphaFoldDB" id="A0A1X0S6V3"/>
<gene>
    <name evidence="1" type="ORF">BCV71DRAFT_233618</name>
</gene>
<dbReference type="Proteomes" id="UP000242381">
    <property type="component" value="Unassembled WGS sequence"/>
</dbReference>
<organism evidence="1 2">
    <name type="scientific">Rhizopus microsporus</name>
    <dbReference type="NCBI Taxonomy" id="58291"/>
    <lineage>
        <taxon>Eukaryota</taxon>
        <taxon>Fungi</taxon>
        <taxon>Fungi incertae sedis</taxon>
        <taxon>Mucoromycota</taxon>
        <taxon>Mucoromycotina</taxon>
        <taxon>Mucoromycetes</taxon>
        <taxon>Mucorales</taxon>
        <taxon>Mucorineae</taxon>
        <taxon>Rhizopodaceae</taxon>
        <taxon>Rhizopus</taxon>
    </lineage>
</organism>
<protein>
    <submittedName>
        <fullName evidence="1">Uncharacterized protein</fullName>
    </submittedName>
</protein>
<reference evidence="1 2" key="1">
    <citation type="journal article" date="2016" name="Proc. Natl. Acad. Sci. U.S.A.">
        <title>Lipid metabolic changes in an early divergent fungus govern the establishment of a mutualistic symbiosis with endobacteria.</title>
        <authorList>
            <person name="Lastovetsky O.A."/>
            <person name="Gaspar M.L."/>
            <person name="Mondo S.J."/>
            <person name="LaButti K.M."/>
            <person name="Sandor L."/>
            <person name="Grigoriev I.V."/>
            <person name="Henry S.A."/>
            <person name="Pawlowska T.E."/>
        </authorList>
    </citation>
    <scope>NUCLEOTIDE SEQUENCE [LARGE SCALE GENOMIC DNA]</scope>
    <source>
        <strain evidence="1 2">ATCC 11559</strain>
    </source>
</reference>
<sequence length="123" mass="13985">MTKSLKKPTKPINRTDLVFVKSLDPNISDVVSKRPAFKIAFSQRNYPLYDQRRRKLVLANLCYTGAPLPATINLCVMILQEHSDSTFMNIIVNYLFPSRDRNVLKVVLRHLSSDALHTAPGCK</sequence>
<evidence type="ECO:0000313" key="1">
    <source>
        <dbReference type="EMBL" id="ORE19899.1"/>
    </source>
</evidence>
<name>A0A1X0S6V3_RHIZD</name>
<accession>A0A1X0S6V3</accession>
<evidence type="ECO:0000313" key="2">
    <source>
        <dbReference type="Proteomes" id="UP000242381"/>
    </source>
</evidence>
<dbReference type="EMBL" id="KV921302">
    <property type="protein sequence ID" value="ORE19899.1"/>
    <property type="molecule type" value="Genomic_DNA"/>
</dbReference>